<feature type="repeat" description="TPR" evidence="1">
    <location>
        <begin position="225"/>
        <end position="258"/>
    </location>
</feature>
<dbReference type="Proteomes" id="UP000189703">
    <property type="component" value="Unplaced"/>
</dbReference>
<reference evidence="3" key="1">
    <citation type="submission" date="2025-08" db="UniProtKB">
        <authorList>
            <consortium name="RefSeq"/>
        </authorList>
    </citation>
    <scope>IDENTIFICATION</scope>
</reference>
<dbReference type="AlphaFoldDB" id="A0A1U8B895"/>
<sequence>MKISVSYFNFHPKTVPQYSNKPQISLFLSPLLSTLSFNSPPTKNPSSPFDLSFFKPKSPFPNYAVKAELEIRVCTNRTCRRQGSLRTLEILSGLAPPDISINSCGCLGRCGSGPNLVFLPDAIFVGHCGTAFRAAEVLLNFCGKDLSEASKNLEALALRKRGEEELEKSNLSEAEALLSEAIDLKPLGGLHIIYKSRSAARLAMGNYSGALEDAKEAFTIAPQYPQAYLSQGDAFLAIEDFDAAEKSYLTALQIDPSIRRSKSFKERVARLQGKLVTTNMPS</sequence>
<dbReference type="InterPro" id="IPR019734">
    <property type="entry name" value="TPR_rpt"/>
</dbReference>
<dbReference type="SUPFAM" id="SSF52833">
    <property type="entry name" value="Thioredoxin-like"/>
    <property type="match status" value="1"/>
</dbReference>
<keyword evidence="1" id="KW-0802">TPR repeat</keyword>
<dbReference type="eggNOG" id="ENOG502QPZN">
    <property type="taxonomic scope" value="Eukaryota"/>
</dbReference>
<dbReference type="SMART" id="SM00028">
    <property type="entry name" value="TPR"/>
    <property type="match status" value="3"/>
</dbReference>
<proteinExistence type="predicted"/>
<dbReference type="Gene3D" id="3.40.30.10">
    <property type="entry name" value="Glutaredoxin"/>
    <property type="match status" value="1"/>
</dbReference>
<accession>A0A1U8B895</accession>
<dbReference type="Gene3D" id="1.25.40.10">
    <property type="entry name" value="Tetratricopeptide repeat domain"/>
    <property type="match status" value="1"/>
</dbReference>
<keyword evidence="2" id="KW-1185">Reference proteome</keyword>
<dbReference type="OrthoDB" id="2423701at2759"/>
<dbReference type="SUPFAM" id="SSF48452">
    <property type="entry name" value="TPR-like"/>
    <property type="match status" value="1"/>
</dbReference>
<evidence type="ECO:0000313" key="2">
    <source>
        <dbReference type="Proteomes" id="UP000189703"/>
    </source>
</evidence>
<name>A0A1U8B895_NELNU</name>
<dbReference type="Pfam" id="PF13181">
    <property type="entry name" value="TPR_8"/>
    <property type="match status" value="1"/>
</dbReference>
<dbReference type="OMA" id="PEAYICQ"/>
<dbReference type="PANTHER" id="PTHR47682">
    <property type="entry name" value="TETRATRICOPEPTIDE REPEAT (TPR)-CONTAINING PROTEIN"/>
    <property type="match status" value="1"/>
</dbReference>
<protein>
    <submittedName>
        <fullName evidence="3">Uncharacterized protein LOC104611788 isoform X1</fullName>
    </submittedName>
</protein>
<dbReference type="PROSITE" id="PS50005">
    <property type="entry name" value="TPR"/>
    <property type="match status" value="1"/>
</dbReference>
<dbReference type="KEGG" id="nnu:104611788"/>
<dbReference type="PANTHER" id="PTHR47682:SF1">
    <property type="entry name" value="TETRATRICOPEPTIDE REPEAT (TPR)-CONTAINING PROTEIN"/>
    <property type="match status" value="1"/>
</dbReference>
<dbReference type="GeneID" id="104611788"/>
<dbReference type="STRING" id="4432.A0A1U8B895"/>
<dbReference type="RefSeq" id="XP_010277301.1">
    <property type="nucleotide sequence ID" value="XM_010278999.2"/>
</dbReference>
<dbReference type="InterPro" id="IPR011990">
    <property type="entry name" value="TPR-like_helical_dom_sf"/>
</dbReference>
<dbReference type="InParanoid" id="A0A1U8B895"/>
<dbReference type="CDD" id="cd02980">
    <property type="entry name" value="TRX_Fd_family"/>
    <property type="match status" value="1"/>
</dbReference>
<evidence type="ECO:0000313" key="3">
    <source>
        <dbReference type="RefSeq" id="XP_010277301.1"/>
    </source>
</evidence>
<dbReference type="InterPro" id="IPR036249">
    <property type="entry name" value="Thioredoxin-like_sf"/>
</dbReference>
<gene>
    <name evidence="3" type="primary">LOC104611788</name>
</gene>
<organism evidence="2 3">
    <name type="scientific">Nelumbo nucifera</name>
    <name type="common">Sacred lotus</name>
    <dbReference type="NCBI Taxonomy" id="4432"/>
    <lineage>
        <taxon>Eukaryota</taxon>
        <taxon>Viridiplantae</taxon>
        <taxon>Streptophyta</taxon>
        <taxon>Embryophyta</taxon>
        <taxon>Tracheophyta</taxon>
        <taxon>Spermatophyta</taxon>
        <taxon>Magnoliopsida</taxon>
        <taxon>Proteales</taxon>
        <taxon>Nelumbonaceae</taxon>
        <taxon>Nelumbo</taxon>
    </lineage>
</organism>
<dbReference type="FunCoup" id="A0A1U8B895">
    <property type="interactions" value="892"/>
</dbReference>
<evidence type="ECO:0000256" key="1">
    <source>
        <dbReference type="PROSITE-ProRule" id="PRU00339"/>
    </source>
</evidence>